<evidence type="ECO:0000313" key="1">
    <source>
        <dbReference type="EMBL" id="QWU15660.1"/>
    </source>
</evidence>
<dbReference type="STRING" id="1333845.SAMN04487895_1273"/>
<evidence type="ECO:0000313" key="4">
    <source>
        <dbReference type="Proteomes" id="UP000683429"/>
    </source>
</evidence>
<dbReference type="Proteomes" id="UP000683429">
    <property type="component" value="Chromosome"/>
</dbReference>
<protein>
    <submittedName>
        <fullName evidence="2">Uncharacterized protein</fullName>
    </submittedName>
</protein>
<dbReference type="AlphaFoldDB" id="A0A1H8VR51"/>
<dbReference type="RefSeq" id="WP_036597576.1">
    <property type="nucleotide sequence ID" value="NZ_CP076607.1"/>
</dbReference>
<dbReference type="OrthoDB" id="2622424at2"/>
<organism evidence="2 3">
    <name type="scientific">Paenibacillus sophorae</name>
    <dbReference type="NCBI Taxonomy" id="1333845"/>
    <lineage>
        <taxon>Bacteria</taxon>
        <taxon>Bacillati</taxon>
        <taxon>Bacillota</taxon>
        <taxon>Bacilli</taxon>
        <taxon>Bacillales</taxon>
        <taxon>Paenibacillaceae</taxon>
        <taxon>Paenibacillus</taxon>
    </lineage>
</organism>
<dbReference type="Proteomes" id="UP000198809">
    <property type="component" value="Unassembled WGS sequence"/>
</dbReference>
<sequence length="84" mass="9791">MQIESMKLKQFVDAFFERPQSHIYTRPEISFLLANKTDVWDIVGWPGAVAIYRNSQFKNMDEGYGEATPILVIHKKPECMNRTL</sequence>
<name>A0A1H8VR51_9BACL</name>
<reference evidence="1 4" key="2">
    <citation type="submission" date="2021-06" db="EMBL/GenBank/DDBJ databases">
        <title>Whole genome sequence of Paenibacillus sophorae DSM23020 for comparative genomics.</title>
        <authorList>
            <person name="Kim M.-J."/>
            <person name="Lee G."/>
            <person name="Shin J.-H."/>
        </authorList>
    </citation>
    <scope>NUCLEOTIDE SEQUENCE [LARGE SCALE GENOMIC DNA]</scope>
    <source>
        <strain evidence="1 4">DSM 23020</strain>
    </source>
</reference>
<dbReference type="EMBL" id="FODH01000027">
    <property type="protein sequence ID" value="SEP17804.1"/>
    <property type="molecule type" value="Genomic_DNA"/>
</dbReference>
<evidence type="ECO:0000313" key="2">
    <source>
        <dbReference type="EMBL" id="SEP17804.1"/>
    </source>
</evidence>
<proteinExistence type="predicted"/>
<dbReference type="EMBL" id="CP076607">
    <property type="protein sequence ID" value="QWU15660.1"/>
    <property type="molecule type" value="Genomic_DNA"/>
</dbReference>
<evidence type="ECO:0000313" key="3">
    <source>
        <dbReference type="Proteomes" id="UP000198809"/>
    </source>
</evidence>
<accession>A0A1H8VR51</accession>
<keyword evidence="4" id="KW-1185">Reference proteome</keyword>
<reference evidence="2 3" key="1">
    <citation type="submission" date="2016-10" db="EMBL/GenBank/DDBJ databases">
        <authorList>
            <person name="de Groot N.N."/>
        </authorList>
    </citation>
    <scope>NUCLEOTIDE SEQUENCE [LARGE SCALE GENOMIC DNA]</scope>
    <source>
        <strain evidence="2 3">CGMCC 1.10238</strain>
    </source>
</reference>
<gene>
    <name evidence="1" type="ORF">KP014_28225</name>
    <name evidence="2" type="ORF">SAMN04487895_1273</name>
</gene>